<dbReference type="Proteomes" id="UP000318693">
    <property type="component" value="Unassembled WGS sequence"/>
</dbReference>
<feature type="transmembrane region" description="Helical" evidence="7">
    <location>
        <begin position="426"/>
        <end position="448"/>
    </location>
</feature>
<sequence>MSCVFDRLGRLATRRPRTIVAVWAVFALLCAFTALMGVTGQDLFERLRTGEPTVPGSESQEGREILADAEDAGAQVSFMVQGADLTDPDQVTAIGEALAPAHADLAEIDGVDTVVDAFLLPDTVANPAAAGLVSTARDGFLMVVMLEPTLTEEAEESAHDAVVARLEQVPGELSAAVPGVTGVASSSAILAQEVVDQVREDLVTGETVALPVALAIMVLVFAGFLSAGLPLVGALVSIVGGLGVLLAMTYAIDIDSFVINVVTVLGLGLSIDYGLLIVSRFREEAHRLLAETAAGTSATPPAGLRRRRRHRDHTVEQAVRTTVATAGRTVAFSAVTVALAVSGLLLLRPEVLRSIAAAGVAVVLLAVLSAITLVPALLMLLGERMLRPSLLGRVPGLRRVVNGLGDVAPEDGVFSRLARGVHAHPWIVLVGTLAVLGLLASPVAGLQMRNSTTELLPSQSPQRDYIATLAADYPAATAPDVTVVARAGADEVATLAEEVGSFEHVADVAAPVALDGYSVLNVFVDTDDAGSPEAAAVVQDIRALDPGFETWVVGQAANQLDFNAALVEGLPIAGGIIVLAVLVLIFLMTGSVLVPVKAIVVNVLSLAASLGVTVWVFQEGHGADLLGFTPLSGLESYVVAVVVAFGFGLAMDYEVFLISRIKEYWDAGYSNDEAVEKGLQRSGRIITSAALIIIAVFAGFMAGDLIVIKQVGFALAITVLVDATLVRMLLVPATMTLLGKWNWWAPAPLARLYEGLKIVH</sequence>
<feature type="transmembrane region" description="Helical" evidence="7">
    <location>
        <begin position="232"/>
        <end position="252"/>
    </location>
</feature>
<dbReference type="AlphaFoldDB" id="A0A552WXG6"/>
<comment type="similarity">
    <text evidence="2">Belongs to the resistance-nodulation-cell division (RND) (TC 2.A.6) family. MmpL subfamily.</text>
</comment>
<dbReference type="PANTHER" id="PTHR33406:SF11">
    <property type="entry name" value="MEMBRANE PROTEIN SCO6666-RELATED"/>
    <property type="match status" value="1"/>
</dbReference>
<evidence type="ECO:0000256" key="2">
    <source>
        <dbReference type="ARBA" id="ARBA00010157"/>
    </source>
</evidence>
<proteinExistence type="inferred from homology"/>
<keyword evidence="6 7" id="KW-0472">Membrane</keyword>
<evidence type="ECO:0000256" key="1">
    <source>
        <dbReference type="ARBA" id="ARBA00004651"/>
    </source>
</evidence>
<organism evidence="9 10">
    <name type="scientific">Georgenia yuyongxinii</name>
    <dbReference type="NCBI Taxonomy" id="2589797"/>
    <lineage>
        <taxon>Bacteria</taxon>
        <taxon>Bacillati</taxon>
        <taxon>Actinomycetota</taxon>
        <taxon>Actinomycetes</taxon>
        <taxon>Micrococcales</taxon>
        <taxon>Bogoriellaceae</taxon>
        <taxon>Georgenia</taxon>
    </lineage>
</organism>
<keyword evidence="4 7" id="KW-0812">Transmembrane</keyword>
<evidence type="ECO:0000259" key="8">
    <source>
        <dbReference type="PROSITE" id="PS50156"/>
    </source>
</evidence>
<dbReference type="Pfam" id="PF03176">
    <property type="entry name" value="MMPL"/>
    <property type="match status" value="3"/>
</dbReference>
<comment type="subcellular location">
    <subcellularLocation>
        <location evidence="1">Cell membrane</location>
        <topology evidence="1">Multi-pass membrane protein</topology>
    </subcellularLocation>
</comment>
<keyword evidence="3" id="KW-1003">Cell membrane</keyword>
<accession>A0A552WXG6</accession>
<keyword evidence="10" id="KW-1185">Reference proteome</keyword>
<dbReference type="GO" id="GO:0005886">
    <property type="term" value="C:plasma membrane"/>
    <property type="evidence" value="ECO:0007669"/>
    <property type="project" value="UniProtKB-SubCell"/>
</dbReference>
<reference evidence="9 10" key="1">
    <citation type="submission" date="2019-07" db="EMBL/GenBank/DDBJ databases">
        <title>Georgenia wutianyii sp. nov. and Georgenia *** sp. nov. isolated from plateau pika (Ochotona curzoniae) in the Qinghai-Tibet plateau of China.</title>
        <authorList>
            <person name="Tian Z."/>
        </authorList>
    </citation>
    <scope>NUCLEOTIDE SEQUENCE [LARGE SCALE GENOMIC DNA]</scope>
    <source>
        <strain evidence="9 10">Z446</strain>
    </source>
</reference>
<feature type="transmembrane region" description="Helical" evidence="7">
    <location>
        <begin position="569"/>
        <end position="587"/>
    </location>
</feature>
<name>A0A552WXG6_9MICO</name>
<dbReference type="RefSeq" id="WP_143416774.1">
    <property type="nucleotide sequence ID" value="NZ_VJXR01000002.1"/>
</dbReference>
<feature type="transmembrane region" description="Helical" evidence="7">
    <location>
        <begin position="685"/>
        <end position="707"/>
    </location>
</feature>
<evidence type="ECO:0000256" key="4">
    <source>
        <dbReference type="ARBA" id="ARBA00022692"/>
    </source>
</evidence>
<feature type="transmembrane region" description="Helical" evidence="7">
    <location>
        <begin position="330"/>
        <end position="349"/>
    </location>
</feature>
<evidence type="ECO:0000313" key="10">
    <source>
        <dbReference type="Proteomes" id="UP000318693"/>
    </source>
</evidence>
<dbReference type="PROSITE" id="PS50156">
    <property type="entry name" value="SSD"/>
    <property type="match status" value="1"/>
</dbReference>
<feature type="transmembrane region" description="Helical" evidence="7">
    <location>
        <begin position="258"/>
        <end position="278"/>
    </location>
</feature>
<comment type="caution">
    <text evidence="9">The sequence shown here is derived from an EMBL/GenBank/DDBJ whole genome shotgun (WGS) entry which is preliminary data.</text>
</comment>
<dbReference type="EMBL" id="VJXR01000002">
    <property type="protein sequence ID" value="TRW47502.1"/>
    <property type="molecule type" value="Genomic_DNA"/>
</dbReference>
<keyword evidence="5 7" id="KW-1133">Transmembrane helix</keyword>
<feature type="transmembrane region" description="Helical" evidence="7">
    <location>
        <begin position="599"/>
        <end position="617"/>
    </location>
</feature>
<feature type="transmembrane region" description="Helical" evidence="7">
    <location>
        <begin position="713"/>
        <end position="730"/>
    </location>
</feature>
<gene>
    <name evidence="9" type="ORF">FJ693_01535</name>
</gene>
<protein>
    <submittedName>
        <fullName evidence="9">MMPL family transporter</fullName>
    </submittedName>
</protein>
<feature type="transmembrane region" description="Helical" evidence="7">
    <location>
        <begin position="355"/>
        <end position="381"/>
    </location>
</feature>
<feature type="transmembrane region" description="Helical" evidence="7">
    <location>
        <begin position="208"/>
        <end position="225"/>
    </location>
</feature>
<evidence type="ECO:0000256" key="6">
    <source>
        <dbReference type="ARBA" id="ARBA00023136"/>
    </source>
</evidence>
<evidence type="ECO:0000256" key="5">
    <source>
        <dbReference type="ARBA" id="ARBA00022989"/>
    </source>
</evidence>
<dbReference type="SUPFAM" id="SSF82866">
    <property type="entry name" value="Multidrug efflux transporter AcrB transmembrane domain"/>
    <property type="match status" value="2"/>
</dbReference>
<evidence type="ECO:0000256" key="7">
    <source>
        <dbReference type="SAM" id="Phobius"/>
    </source>
</evidence>
<dbReference type="PANTHER" id="PTHR33406">
    <property type="entry name" value="MEMBRANE PROTEIN MJ1562-RELATED"/>
    <property type="match status" value="1"/>
</dbReference>
<dbReference type="InterPro" id="IPR050545">
    <property type="entry name" value="Mycobact_MmpL"/>
</dbReference>
<evidence type="ECO:0000313" key="9">
    <source>
        <dbReference type="EMBL" id="TRW47502.1"/>
    </source>
</evidence>
<feature type="transmembrane region" description="Helical" evidence="7">
    <location>
        <begin position="20"/>
        <end position="38"/>
    </location>
</feature>
<evidence type="ECO:0000256" key="3">
    <source>
        <dbReference type="ARBA" id="ARBA00022475"/>
    </source>
</evidence>
<feature type="transmembrane region" description="Helical" evidence="7">
    <location>
        <begin position="637"/>
        <end position="656"/>
    </location>
</feature>
<dbReference type="InterPro" id="IPR000731">
    <property type="entry name" value="SSD"/>
</dbReference>
<feature type="domain" description="SSD" evidence="8">
    <location>
        <begin position="231"/>
        <end position="380"/>
    </location>
</feature>
<dbReference type="Gene3D" id="1.20.1640.10">
    <property type="entry name" value="Multidrug efflux transporter AcrB transmembrane domain"/>
    <property type="match status" value="2"/>
</dbReference>
<dbReference type="InterPro" id="IPR004869">
    <property type="entry name" value="MMPL_dom"/>
</dbReference>